<dbReference type="GO" id="GO:0005829">
    <property type="term" value="C:cytosol"/>
    <property type="evidence" value="ECO:0007669"/>
    <property type="project" value="TreeGrafter"/>
</dbReference>
<dbReference type="Gene3D" id="1.25.10.10">
    <property type="entry name" value="Leucine-rich Repeat Variant"/>
    <property type="match status" value="1"/>
</dbReference>
<dbReference type="Pfam" id="PF03810">
    <property type="entry name" value="IBN_N"/>
    <property type="match status" value="1"/>
</dbReference>
<reference evidence="6 7" key="1">
    <citation type="submission" date="2020-04" db="EMBL/GenBank/DDBJ databases">
        <title>Perkinsus olseni comparative genomics.</title>
        <authorList>
            <person name="Bogema D.R."/>
        </authorList>
    </citation>
    <scope>NUCLEOTIDE SEQUENCE [LARGE SCALE GENOMIC DNA]</scope>
    <source>
        <strain evidence="6">00978-12</strain>
    </source>
</reference>
<dbReference type="EMBL" id="JABANP010000020">
    <property type="protein sequence ID" value="KAF4695514.1"/>
    <property type="molecule type" value="Genomic_DNA"/>
</dbReference>
<gene>
    <name evidence="6" type="ORF">FOZ60_004584</name>
</gene>
<keyword evidence="2" id="KW-0813">Transport</keyword>
<feature type="compositionally biased region" description="Low complexity" evidence="4">
    <location>
        <begin position="683"/>
        <end position="697"/>
    </location>
</feature>
<dbReference type="PANTHER" id="PTHR10997">
    <property type="entry name" value="IMPORTIN-7, 8, 11"/>
    <property type="match status" value="1"/>
</dbReference>
<protein>
    <recommendedName>
        <fullName evidence="5">Importin N-terminal domain-containing protein</fullName>
    </recommendedName>
</protein>
<evidence type="ECO:0000256" key="2">
    <source>
        <dbReference type="ARBA" id="ARBA00022448"/>
    </source>
</evidence>
<dbReference type="InterPro" id="IPR011989">
    <property type="entry name" value="ARM-like"/>
</dbReference>
<dbReference type="GO" id="GO:0031267">
    <property type="term" value="F:small GTPase binding"/>
    <property type="evidence" value="ECO:0007669"/>
    <property type="project" value="InterPro"/>
</dbReference>
<dbReference type="GO" id="GO:0006606">
    <property type="term" value="P:protein import into nucleus"/>
    <property type="evidence" value="ECO:0007669"/>
    <property type="project" value="TreeGrafter"/>
</dbReference>
<dbReference type="Proteomes" id="UP000541610">
    <property type="component" value="Unassembled WGS sequence"/>
</dbReference>
<dbReference type="PROSITE" id="PS50166">
    <property type="entry name" value="IMPORTIN_B_NT"/>
    <property type="match status" value="1"/>
</dbReference>
<sequence length="1424" mass="157063">MDSRGAEVPLSPSNVVAALNASLSTDAVMRGMAVQQLQRWEAASGYALMLLDIYLDASTDTQSKFLAITMCKNTVGRNWQPRSSHCISQEEREHFKQKLVGVLYNADPARIEHLAEFVLLLRKVCRAEFPAKWPDMVNWTTSNSLVPALYAASLHQGSMKSLASNLTSVPREQVLALLKIVHGVVKEQQTKKLLSARKQTFEIAPHILEGLLPIWQHFSSTAGLLPVLTTEVNAYPQNYKDPYYEKDLKTLLKWFAQIVHTHPLALAECGVDKVLMAVLAPGSGWIHQRNMPDFFPRYLINIVQYCMNCTAFRKGISNVTASETGDEQMRQKLISSLHPQFINFITNTGGLGAAIVEPVINAGLCVDEESLREWTEDSEQYLTGPPCVATDLRLATEACLLAAQQEPFTQALAEYVAAAANGLVESIGQLMGSSPPSATMSAIRCDAVVSLLNLYHTILRKLSENETDPNRKYASVLVDRIAVPILQLPTAQPYVALLKYRVIMLLRTWAGELASSQRVEASVQAIGRCLESNQEHPGVKFQAVLSLRSIFDRDPEHPVWVADGLLPNIISRAMDMLGTSGGVNVPEAQWRLLTAVTSFVNESELSDSLQMPLLQKLVNLWRSPSTDELVKFALLDLVKGLLANYYSASTYSVGKDLKVYPALVECGLTIALDASGFVAGQAPYSPSSTGSSPTCSPLRVGRAQPSPPPPSPVNQATVMGALSATQGACSTIRESGLSLLVSVLRAVRGQDQEIMESPELNEVDIDLITEFVALHLLPEYNPNAAEAVKTNPRGQFSAQGVEALSVHYETITRGIKQHIQHRIDLYSQDPEMNAPKAADDRLADKVFRLVRILLVVDERLVEQIVFPLYQHFLACFPTSSARSANGPNSSPLYPFREEPLLTTFAAAAAHHPQKFLSLAATGGLESAAVGAQKIMGLMRADQSSTSPARRSYLLPSVSQRCLVLAVPMMLLSAVADSRLIGPEAQALWVSLWNQLDCLVDQVESSQAKSGGASGVSGLLTSTLRELRSKVPSHAKTPYPYRVSACMIASSLPPSVAHAQDQDMLEWLLKVAVGIVTSFDQRVGNGAGKTLLSFIESDRLTQEAMNRYSRSSTTTMDSTNSATRPPGRLSEERRKRLSVCELPQLPTALNPRDQARKERDDAVIRAEGIQEAEPSASAVPLHVWEKMLLRRQHIRRCISDLKGRGTRPEKRVFDELRSFNAELLTMLLGYKFKIFCHTPELMLREMLRGIRFVESSPGDHIWREDREAAHAYLVLARSKEAQLRVVTGHRTVAVLEPASCAEPMRKLHMSSAVVTGGSTKAKVLVAAIHIRKYLKPSRQMNGSFQWQAILSSVRRSPPFRERSLPLKDVVMFTGSCERLVVRKGCRLNLPTECFFMVIAGCIRAMVLIDHEEVPVWEIRRRGYVG</sequence>
<dbReference type="InterPro" id="IPR016024">
    <property type="entry name" value="ARM-type_fold"/>
</dbReference>
<evidence type="ECO:0000256" key="3">
    <source>
        <dbReference type="ARBA" id="ARBA00023242"/>
    </source>
</evidence>
<proteinExistence type="predicted"/>
<evidence type="ECO:0000313" key="7">
    <source>
        <dbReference type="Proteomes" id="UP000541610"/>
    </source>
</evidence>
<evidence type="ECO:0000259" key="5">
    <source>
        <dbReference type="PROSITE" id="PS50166"/>
    </source>
</evidence>
<dbReference type="OrthoDB" id="361693at2759"/>
<feature type="region of interest" description="Disordered" evidence="4">
    <location>
        <begin position="683"/>
        <end position="712"/>
    </location>
</feature>
<feature type="region of interest" description="Disordered" evidence="4">
    <location>
        <begin position="1107"/>
        <end position="1131"/>
    </location>
</feature>
<evidence type="ECO:0000256" key="1">
    <source>
        <dbReference type="ARBA" id="ARBA00004123"/>
    </source>
</evidence>
<comment type="caution">
    <text evidence="6">The sequence shown here is derived from an EMBL/GenBank/DDBJ whole genome shotgun (WGS) entry which is preliminary data.</text>
</comment>
<comment type="subcellular location">
    <subcellularLocation>
        <location evidence="1">Nucleus</location>
    </subcellularLocation>
</comment>
<accession>A0A7J6PH29</accession>
<dbReference type="PANTHER" id="PTHR10997:SF7">
    <property type="entry name" value="IMPORTIN-11"/>
    <property type="match status" value="1"/>
</dbReference>
<dbReference type="SMART" id="SM00913">
    <property type="entry name" value="IBN_N"/>
    <property type="match status" value="1"/>
</dbReference>
<feature type="domain" description="Importin N-terminal" evidence="5">
    <location>
        <begin position="33"/>
        <end position="105"/>
    </location>
</feature>
<organism evidence="6 7">
    <name type="scientific">Perkinsus olseni</name>
    <name type="common">Perkinsus atlanticus</name>
    <dbReference type="NCBI Taxonomy" id="32597"/>
    <lineage>
        <taxon>Eukaryota</taxon>
        <taxon>Sar</taxon>
        <taxon>Alveolata</taxon>
        <taxon>Perkinsozoa</taxon>
        <taxon>Perkinsea</taxon>
        <taxon>Perkinsida</taxon>
        <taxon>Perkinsidae</taxon>
        <taxon>Perkinsus</taxon>
    </lineage>
</organism>
<dbReference type="SUPFAM" id="SSF48371">
    <property type="entry name" value="ARM repeat"/>
    <property type="match status" value="1"/>
</dbReference>
<keyword evidence="3" id="KW-0539">Nucleus</keyword>
<evidence type="ECO:0000313" key="6">
    <source>
        <dbReference type="EMBL" id="KAF4695514.1"/>
    </source>
</evidence>
<dbReference type="InterPro" id="IPR001494">
    <property type="entry name" value="Importin-beta_N"/>
</dbReference>
<evidence type="ECO:0000256" key="4">
    <source>
        <dbReference type="SAM" id="MobiDB-lite"/>
    </source>
</evidence>
<feature type="compositionally biased region" description="Polar residues" evidence="4">
    <location>
        <begin position="1107"/>
        <end position="1122"/>
    </location>
</feature>
<dbReference type="GO" id="GO:0005635">
    <property type="term" value="C:nuclear envelope"/>
    <property type="evidence" value="ECO:0007669"/>
    <property type="project" value="TreeGrafter"/>
</dbReference>
<name>A0A7J6PH29_PEROL</name>